<dbReference type="EMBL" id="JAJJMA010053663">
    <property type="protein sequence ID" value="MCL7026188.1"/>
    <property type="molecule type" value="Genomic_DNA"/>
</dbReference>
<evidence type="ECO:0000313" key="1">
    <source>
        <dbReference type="EMBL" id="MCL7026188.1"/>
    </source>
</evidence>
<sequence>VATLGSDASGGSLYMLNLSESLDLNPTDPVLRRRMTKVASVNGTIWTADCNSTGFEAVI</sequence>
<reference evidence="1" key="1">
    <citation type="submission" date="2022-03" db="EMBL/GenBank/DDBJ databases">
        <title>A functionally conserved STORR gene fusion in Papaver species that diverged 16.8 million years ago.</title>
        <authorList>
            <person name="Catania T."/>
        </authorList>
    </citation>
    <scope>NUCLEOTIDE SEQUENCE</scope>
    <source>
        <strain evidence="1">S-191538</strain>
    </source>
</reference>
<keyword evidence="2" id="KW-1185">Reference proteome</keyword>
<evidence type="ECO:0000313" key="2">
    <source>
        <dbReference type="Proteomes" id="UP001177140"/>
    </source>
</evidence>
<feature type="non-terminal residue" evidence="1">
    <location>
        <position position="59"/>
    </location>
</feature>
<protein>
    <submittedName>
        <fullName evidence="1">Uncharacterized protein</fullName>
    </submittedName>
</protein>
<organism evidence="1 2">
    <name type="scientific">Papaver nudicaule</name>
    <name type="common">Iceland poppy</name>
    <dbReference type="NCBI Taxonomy" id="74823"/>
    <lineage>
        <taxon>Eukaryota</taxon>
        <taxon>Viridiplantae</taxon>
        <taxon>Streptophyta</taxon>
        <taxon>Embryophyta</taxon>
        <taxon>Tracheophyta</taxon>
        <taxon>Spermatophyta</taxon>
        <taxon>Magnoliopsida</taxon>
        <taxon>Ranunculales</taxon>
        <taxon>Papaveraceae</taxon>
        <taxon>Papaveroideae</taxon>
        <taxon>Papaver</taxon>
    </lineage>
</organism>
<feature type="non-terminal residue" evidence="1">
    <location>
        <position position="1"/>
    </location>
</feature>
<dbReference type="AlphaFoldDB" id="A0AA41S4I4"/>
<proteinExistence type="predicted"/>
<dbReference type="Proteomes" id="UP001177140">
    <property type="component" value="Unassembled WGS sequence"/>
</dbReference>
<name>A0AA41S4I4_PAPNU</name>
<accession>A0AA41S4I4</accession>
<gene>
    <name evidence="1" type="ORF">MKW94_004607</name>
</gene>
<comment type="caution">
    <text evidence="1">The sequence shown here is derived from an EMBL/GenBank/DDBJ whole genome shotgun (WGS) entry which is preliminary data.</text>
</comment>